<organism evidence="2 3">
    <name type="scientific">Piscinibacter gummiphilus</name>
    <dbReference type="NCBI Taxonomy" id="946333"/>
    <lineage>
        <taxon>Bacteria</taxon>
        <taxon>Pseudomonadati</taxon>
        <taxon>Pseudomonadota</taxon>
        <taxon>Betaproteobacteria</taxon>
        <taxon>Burkholderiales</taxon>
        <taxon>Sphaerotilaceae</taxon>
        <taxon>Piscinibacter</taxon>
    </lineage>
</organism>
<evidence type="ECO:0000256" key="1">
    <source>
        <dbReference type="SAM" id="MobiDB-lite"/>
    </source>
</evidence>
<accession>A0ABZ0D262</accession>
<name>A0ABZ0D262_9BURK</name>
<proteinExistence type="predicted"/>
<dbReference type="Proteomes" id="UP001303946">
    <property type="component" value="Plasmid unnamed1"/>
</dbReference>
<reference evidence="2 3" key="1">
    <citation type="submission" date="2023-10" db="EMBL/GenBank/DDBJ databases">
        <title>Bacteria for the degradation of biodegradable plastic PBAT(Polybutylene adipate terephthalate).</title>
        <authorList>
            <person name="Weon H.-Y."/>
            <person name="Yeon J."/>
        </authorList>
    </citation>
    <scope>NUCLEOTIDE SEQUENCE [LARGE SCALE GENOMIC DNA]</scope>
    <source>
        <strain evidence="2 3">SBD 7-3</strain>
        <plasmid evidence="2 3">unnamed1</plasmid>
    </source>
</reference>
<dbReference type="EMBL" id="CP136337">
    <property type="protein sequence ID" value="WOB11273.1"/>
    <property type="molecule type" value="Genomic_DNA"/>
</dbReference>
<protein>
    <submittedName>
        <fullName evidence="2">Uncharacterized protein</fullName>
    </submittedName>
</protein>
<feature type="region of interest" description="Disordered" evidence="1">
    <location>
        <begin position="1"/>
        <end position="45"/>
    </location>
</feature>
<gene>
    <name evidence="2" type="ORF">RXV79_26950</name>
</gene>
<sequence length="196" mass="21202">MKQKPAELSAGRGAPKQAAQPEERTATAPFTRSPAQHTRHRCGPPLHSDVRKAVCGSKARVTAPKELPTAEACLAALKLGWQPGELKGDKLSMAVEDARGVIQAVAICARPCHKPLDDGLTVELRCLVSLDGQDGAIRQVMRALSQAAIRRGYRRLLVRDLVVAERSGLEGSWTPAPAPRGPFMRWANVMRGDGFR</sequence>
<geneLocation type="plasmid" evidence="2 3">
    <name>unnamed1</name>
</geneLocation>
<evidence type="ECO:0000313" key="2">
    <source>
        <dbReference type="EMBL" id="WOB11273.1"/>
    </source>
</evidence>
<dbReference type="RefSeq" id="WP_316704490.1">
    <property type="nucleotide sequence ID" value="NZ_CP136337.1"/>
</dbReference>
<keyword evidence="3" id="KW-1185">Reference proteome</keyword>
<evidence type="ECO:0000313" key="3">
    <source>
        <dbReference type="Proteomes" id="UP001303946"/>
    </source>
</evidence>
<keyword evidence="2" id="KW-0614">Plasmid</keyword>